<accession>A0A3N2Q5K0</accession>
<keyword evidence="2" id="KW-0732">Signal</keyword>
<evidence type="ECO:0000256" key="2">
    <source>
        <dbReference type="SAM" id="SignalP"/>
    </source>
</evidence>
<reference evidence="3 4" key="1">
    <citation type="journal article" date="2018" name="Mol. Ecol.">
        <title>The obligate alkalophilic soda-lake fungus Sodiomyces alkalinus has shifted to a protein diet.</title>
        <authorList>
            <person name="Grum-Grzhimaylo A.A."/>
            <person name="Falkoski D.L."/>
            <person name="van den Heuvel J."/>
            <person name="Valero-Jimenez C.A."/>
            <person name="Min B."/>
            <person name="Choi I.G."/>
            <person name="Lipzen A."/>
            <person name="Daum C.G."/>
            <person name="Aanen D.K."/>
            <person name="Tsang A."/>
            <person name="Henrissat B."/>
            <person name="Bilanenko E.N."/>
            <person name="de Vries R.P."/>
            <person name="van Kan J.A.L."/>
            <person name="Grigoriev I.V."/>
            <person name="Debets A.J.M."/>
        </authorList>
    </citation>
    <scope>NUCLEOTIDE SEQUENCE [LARGE SCALE GENOMIC DNA]</scope>
    <source>
        <strain evidence="3 4">F11</strain>
    </source>
</reference>
<gene>
    <name evidence="3" type="ORF">SODALDRAFT_266779</name>
</gene>
<dbReference type="Proteomes" id="UP000272025">
    <property type="component" value="Unassembled WGS sequence"/>
</dbReference>
<evidence type="ECO:0000313" key="4">
    <source>
        <dbReference type="Proteomes" id="UP000272025"/>
    </source>
</evidence>
<evidence type="ECO:0000313" key="3">
    <source>
        <dbReference type="EMBL" id="ROT42050.1"/>
    </source>
</evidence>
<dbReference type="AlphaFoldDB" id="A0A3N2Q5K0"/>
<dbReference type="OrthoDB" id="5383818at2759"/>
<keyword evidence="4" id="KW-1185">Reference proteome</keyword>
<proteinExistence type="predicted"/>
<dbReference type="InterPro" id="IPR035992">
    <property type="entry name" value="Ricin_B-like_lectins"/>
</dbReference>
<sequence>MFTKRTLALALVAWLTPASASQTFPVRAVQEINEEATAQAHQRDETATRAFSDIQIQTSDGRCLFVDPLSGDFRANLTPVQVAECGSTDGQGWDVITEGIHNDRPGATLVVNTLTQACLNFDGRGGRVNLFSCGGRAGGGGGVTDSQLFAYEGGNEPLAFRPQNGEGQCLAVEGDALTISDCAGGEASQTFTFASEASEASTPQPTPEPAVPEASEPPTVTEAPADPTDSAPTERIPVSRAGGFLNPTAAAEAHRFDRTATRPVQYVSIRASTGQCVSVDPTAGDFRQNVIPLELVRCGGRVNEKFDLITAGRNNNGSVKGGALVTSVLTNGCVSTDGRRAADDNVTLFSCGGRAGGEGETDAGQLVRIDLDSDEFVWKPANGGEDRCIVPGDGRLVLGPCGEEATFTIIHVGPDA</sequence>
<dbReference type="SUPFAM" id="SSF50370">
    <property type="entry name" value="Ricin B-like lectins"/>
    <property type="match status" value="2"/>
</dbReference>
<organism evidence="3 4">
    <name type="scientific">Sodiomyces alkalinus (strain CBS 110278 / VKM F-3762 / F11)</name>
    <name type="common">Alkaliphilic filamentous fungus</name>
    <dbReference type="NCBI Taxonomy" id="1314773"/>
    <lineage>
        <taxon>Eukaryota</taxon>
        <taxon>Fungi</taxon>
        <taxon>Dikarya</taxon>
        <taxon>Ascomycota</taxon>
        <taxon>Pezizomycotina</taxon>
        <taxon>Sordariomycetes</taxon>
        <taxon>Hypocreomycetidae</taxon>
        <taxon>Glomerellales</taxon>
        <taxon>Plectosphaerellaceae</taxon>
        <taxon>Sodiomyces</taxon>
    </lineage>
</organism>
<evidence type="ECO:0000256" key="1">
    <source>
        <dbReference type="SAM" id="MobiDB-lite"/>
    </source>
</evidence>
<feature type="signal peptide" evidence="2">
    <location>
        <begin position="1"/>
        <end position="20"/>
    </location>
</feature>
<dbReference type="RefSeq" id="XP_028469856.1">
    <property type="nucleotide sequence ID" value="XM_028607507.1"/>
</dbReference>
<dbReference type="Gene3D" id="2.80.10.50">
    <property type="match status" value="1"/>
</dbReference>
<dbReference type="CDD" id="cd00161">
    <property type="entry name" value="beta-trefoil_Ricin-like"/>
    <property type="match status" value="1"/>
</dbReference>
<evidence type="ECO:0008006" key="5">
    <source>
        <dbReference type="Google" id="ProtNLM"/>
    </source>
</evidence>
<dbReference type="GeneID" id="39575985"/>
<protein>
    <recommendedName>
        <fullName evidence="5">Ricin B lectin domain-containing protein</fullName>
    </recommendedName>
</protein>
<feature type="compositionally biased region" description="Polar residues" evidence="1">
    <location>
        <begin position="193"/>
        <end position="203"/>
    </location>
</feature>
<dbReference type="PROSITE" id="PS50231">
    <property type="entry name" value="RICIN_B_LECTIN"/>
    <property type="match status" value="2"/>
</dbReference>
<feature type="compositionally biased region" description="Low complexity" evidence="1">
    <location>
        <begin position="211"/>
        <end position="220"/>
    </location>
</feature>
<feature type="chain" id="PRO_5018134449" description="Ricin B lectin domain-containing protein" evidence="2">
    <location>
        <begin position="21"/>
        <end position="416"/>
    </location>
</feature>
<feature type="region of interest" description="Disordered" evidence="1">
    <location>
        <begin position="193"/>
        <end position="242"/>
    </location>
</feature>
<dbReference type="STRING" id="1314773.A0A3N2Q5K0"/>
<name>A0A3N2Q5K0_SODAK</name>
<dbReference type="EMBL" id="ML119051">
    <property type="protein sequence ID" value="ROT42050.1"/>
    <property type="molecule type" value="Genomic_DNA"/>
</dbReference>